<protein>
    <submittedName>
        <fullName evidence="2">PNN-interacting serine/arginine-rich protein</fullName>
    </submittedName>
</protein>
<gene>
    <name evidence="2" type="ORF">CINCED_3A017699</name>
</gene>
<feature type="compositionally biased region" description="Basic residues" evidence="1">
    <location>
        <begin position="483"/>
        <end position="493"/>
    </location>
</feature>
<dbReference type="Pfam" id="PF15996">
    <property type="entry name" value="PNISR"/>
    <property type="match status" value="1"/>
</dbReference>
<proteinExistence type="predicted"/>
<dbReference type="Proteomes" id="UP000325440">
    <property type="component" value="Unassembled WGS sequence"/>
</dbReference>
<dbReference type="OrthoDB" id="10065820at2759"/>
<feature type="region of interest" description="Disordered" evidence="1">
    <location>
        <begin position="362"/>
        <end position="386"/>
    </location>
</feature>
<evidence type="ECO:0000313" key="2">
    <source>
        <dbReference type="EMBL" id="VVC26021.1"/>
    </source>
</evidence>
<evidence type="ECO:0000256" key="1">
    <source>
        <dbReference type="SAM" id="MobiDB-lite"/>
    </source>
</evidence>
<organism evidence="2 3">
    <name type="scientific">Cinara cedri</name>
    <dbReference type="NCBI Taxonomy" id="506608"/>
    <lineage>
        <taxon>Eukaryota</taxon>
        <taxon>Metazoa</taxon>
        <taxon>Ecdysozoa</taxon>
        <taxon>Arthropoda</taxon>
        <taxon>Hexapoda</taxon>
        <taxon>Insecta</taxon>
        <taxon>Pterygota</taxon>
        <taxon>Neoptera</taxon>
        <taxon>Paraneoptera</taxon>
        <taxon>Hemiptera</taxon>
        <taxon>Sternorrhyncha</taxon>
        <taxon>Aphidomorpha</taxon>
        <taxon>Aphidoidea</taxon>
        <taxon>Aphididae</taxon>
        <taxon>Lachninae</taxon>
        <taxon>Cinara</taxon>
    </lineage>
</organism>
<evidence type="ECO:0000313" key="3">
    <source>
        <dbReference type="Proteomes" id="UP000325440"/>
    </source>
</evidence>
<feature type="compositionally biased region" description="Low complexity" evidence="1">
    <location>
        <begin position="494"/>
        <end position="504"/>
    </location>
</feature>
<dbReference type="PANTHER" id="PTHR31518">
    <property type="entry name" value="ARGININE/SERINE-RICH PROTEIN PNISR"/>
    <property type="match status" value="1"/>
</dbReference>
<feature type="compositionally biased region" description="Basic and acidic residues" evidence="1">
    <location>
        <begin position="505"/>
        <end position="525"/>
    </location>
</feature>
<feature type="compositionally biased region" description="Basic residues" evidence="1">
    <location>
        <begin position="539"/>
        <end position="588"/>
    </location>
</feature>
<accession>A0A5E4M890</accession>
<dbReference type="EMBL" id="CABPRJ010000023">
    <property type="protein sequence ID" value="VVC26021.1"/>
    <property type="molecule type" value="Genomic_DNA"/>
</dbReference>
<keyword evidence="3" id="KW-1185">Reference proteome</keyword>
<dbReference type="AlphaFoldDB" id="A0A5E4M890"/>
<sequence>MAYGNQWMNPTHYKNMTNEQVDWASLAQQWIKMKETTPVIPLASHGRTATNETNLIGTCQLTIDSQNSSHLSAQNKTLADHSVASSISGNAVEKPSAWNTWTWQQQQQWNWNWASSSAPPIKTTTMDPVNPIRPPYVTPPLLTEPPPSFPMISSNKQFPSNNYWAGPNTRIPPPIESDQWSKPNMLPNVDDRVQDPSFIDATKRKQLPAWIREGLEKMEKKKRQKMELDNSFEKHDYSSLDNEIVSQELCNSPNSFDHETQMVDDEIEHSNSPEYINDAELNKSELMKNDPTLLIPRKTKAQIWDDTMLNLRHTLTKLLMEVTNDMMLSVTKEVLKTTNLQADKQGNQSKTSLAGKLGLSAYGSASETSDEDDEEQLSGHKQFLSQNSDEAIKQRLLKRQQEFINTEAKILMELDQLEDREKHVRSTFDNSVRFSGDTNDSRQVVENINSKGRSEDEESSQKLEKGYDKSKRDLSNESSNKNGQKKKKSKSKRSSSSSTSSSSSESRKSDDSDCKYRYKKNEKMKSKLSNKKSKTDSVKRKRRSRSKNRSRSHSRSKHSRSRSRHRSNSRSRHYNRRSPHSYRSRRSRSPISRYGSSRKYKSKRTSSSSSNESKRSTKHRYRR</sequence>
<name>A0A5E4M890_9HEMI</name>
<feature type="region of interest" description="Disordered" evidence="1">
    <location>
        <begin position="430"/>
        <end position="623"/>
    </location>
</feature>
<feature type="compositionally biased region" description="Basic and acidic residues" evidence="1">
    <location>
        <begin position="459"/>
        <end position="475"/>
    </location>
</feature>
<feature type="compositionally biased region" description="Polar residues" evidence="1">
    <location>
        <begin position="430"/>
        <end position="451"/>
    </location>
</feature>
<reference evidence="2 3" key="1">
    <citation type="submission" date="2019-08" db="EMBL/GenBank/DDBJ databases">
        <authorList>
            <person name="Alioto T."/>
            <person name="Alioto T."/>
            <person name="Gomez Garrido J."/>
        </authorList>
    </citation>
    <scope>NUCLEOTIDE SEQUENCE [LARGE SCALE GENOMIC DNA]</scope>
</reference>
<dbReference type="InterPro" id="IPR031937">
    <property type="entry name" value="PNISR"/>
</dbReference>